<protein>
    <submittedName>
        <fullName evidence="2">Uncharacterized protein</fullName>
    </submittedName>
</protein>
<dbReference type="VEuPathDB" id="FungiDB:I7I52_06530"/>
<dbReference type="EMBL" id="JAEVHI010000003">
    <property type="protein sequence ID" value="KAG5296048.1"/>
    <property type="molecule type" value="Genomic_DNA"/>
</dbReference>
<dbReference type="AlphaFoldDB" id="A0A8H7YTN9"/>
<keyword evidence="1" id="KW-1133">Transmembrane helix</keyword>
<evidence type="ECO:0000313" key="3">
    <source>
        <dbReference type="Proteomes" id="UP000670092"/>
    </source>
</evidence>
<reference evidence="2 3" key="1">
    <citation type="submission" date="2021-01" db="EMBL/GenBank/DDBJ databases">
        <title>Chromosome-level genome assembly of a human fungal pathogen reveals clustering of transcriptionally co-regulated genes.</title>
        <authorList>
            <person name="Voorhies M."/>
            <person name="Cohen S."/>
            <person name="Shea T.P."/>
            <person name="Petrus S."/>
            <person name="Munoz J.F."/>
            <person name="Poplawski S."/>
            <person name="Goldman W.E."/>
            <person name="Michael T."/>
            <person name="Cuomo C.A."/>
            <person name="Sil A."/>
            <person name="Beyhan S."/>
        </authorList>
    </citation>
    <scope>NUCLEOTIDE SEQUENCE [LARGE SCALE GENOMIC DNA]</scope>
    <source>
        <strain evidence="2 3">G184AR</strain>
    </source>
</reference>
<dbReference type="Proteomes" id="UP000670092">
    <property type="component" value="Unassembled WGS sequence"/>
</dbReference>
<accession>A0A8H7YTN9</accession>
<keyword evidence="1" id="KW-0472">Membrane</keyword>
<evidence type="ECO:0000256" key="1">
    <source>
        <dbReference type="SAM" id="Phobius"/>
    </source>
</evidence>
<sequence>MDMKNISSLSILSIQGPKQVQSVYIHSSYISHIHRIPTVFTSCLLLSAPNPALHHAALSSFPLSSVLIFTSIFLFCPLLLSQGWLYIS</sequence>
<name>A0A8H7YTN9_AJECA</name>
<gene>
    <name evidence="2" type="ORF">I7I52_06530</name>
</gene>
<organism evidence="2 3">
    <name type="scientific">Ajellomyces capsulatus</name>
    <name type="common">Darling's disease fungus</name>
    <name type="synonym">Histoplasma capsulatum</name>
    <dbReference type="NCBI Taxonomy" id="5037"/>
    <lineage>
        <taxon>Eukaryota</taxon>
        <taxon>Fungi</taxon>
        <taxon>Dikarya</taxon>
        <taxon>Ascomycota</taxon>
        <taxon>Pezizomycotina</taxon>
        <taxon>Eurotiomycetes</taxon>
        <taxon>Eurotiomycetidae</taxon>
        <taxon>Onygenales</taxon>
        <taxon>Ajellomycetaceae</taxon>
        <taxon>Histoplasma</taxon>
    </lineage>
</organism>
<feature type="transmembrane region" description="Helical" evidence="1">
    <location>
        <begin position="65"/>
        <end position="87"/>
    </location>
</feature>
<comment type="caution">
    <text evidence="2">The sequence shown here is derived from an EMBL/GenBank/DDBJ whole genome shotgun (WGS) entry which is preliminary data.</text>
</comment>
<proteinExistence type="predicted"/>
<keyword evidence="1" id="KW-0812">Transmembrane</keyword>
<evidence type="ECO:0000313" key="2">
    <source>
        <dbReference type="EMBL" id="KAG5296048.1"/>
    </source>
</evidence>